<sequence>MEYGPEEFTELAFRTLEEFLKTNPRHIVISHVGKSWNHAHIGMLSLMQVCEREVRNEKDFDRWMERIQISPLEYSIPCFTEDGELRDVSEIIEELKKMNKYKIGICVKILKKINDQEILAGLLGNFFLIKSKYFIPEKEGRHYWFVVRDDRDFELTERFYRLSKEEALGYML</sequence>
<proteinExistence type="predicted"/>
<evidence type="ECO:0000313" key="1">
    <source>
        <dbReference type="EMBL" id="HET20873.1"/>
    </source>
</evidence>
<reference evidence="1" key="1">
    <citation type="journal article" date="2020" name="mSystems">
        <title>Genome- and Community-Level Interaction Insights into Carbon Utilization and Element Cycling Functions of Hydrothermarchaeota in Hydrothermal Sediment.</title>
        <authorList>
            <person name="Zhou Z."/>
            <person name="Liu Y."/>
            <person name="Xu W."/>
            <person name="Pan J."/>
            <person name="Luo Z.H."/>
            <person name="Li M."/>
        </authorList>
    </citation>
    <scope>NUCLEOTIDE SEQUENCE [LARGE SCALE GENOMIC DNA]</scope>
    <source>
        <strain evidence="1">SpSt-12</strain>
    </source>
</reference>
<name>A0A7C2NQY0_ARCFL</name>
<organism evidence="1">
    <name type="scientific">Archaeoglobus fulgidus</name>
    <dbReference type="NCBI Taxonomy" id="2234"/>
    <lineage>
        <taxon>Archaea</taxon>
        <taxon>Methanobacteriati</taxon>
        <taxon>Methanobacteriota</taxon>
        <taxon>Archaeoglobi</taxon>
        <taxon>Archaeoglobales</taxon>
        <taxon>Archaeoglobaceae</taxon>
        <taxon>Archaeoglobus</taxon>
    </lineage>
</organism>
<dbReference type="AlphaFoldDB" id="A0A7C2NQY0"/>
<accession>A0A7C2NQY0</accession>
<comment type="caution">
    <text evidence="1">The sequence shown here is derived from an EMBL/GenBank/DDBJ whole genome shotgun (WGS) entry which is preliminary data.</text>
</comment>
<gene>
    <name evidence="1" type="ORF">ENN70_01955</name>
</gene>
<dbReference type="EMBL" id="DSCQ01000025">
    <property type="protein sequence ID" value="HET20873.1"/>
    <property type="molecule type" value="Genomic_DNA"/>
</dbReference>
<protein>
    <submittedName>
        <fullName evidence="1">Uncharacterized protein</fullName>
    </submittedName>
</protein>